<feature type="chain" id="PRO_5021331833" description="Leucine-binding protein domain-containing protein" evidence="3">
    <location>
        <begin position="29"/>
        <end position="400"/>
    </location>
</feature>
<evidence type="ECO:0000256" key="3">
    <source>
        <dbReference type="SAM" id="SignalP"/>
    </source>
</evidence>
<dbReference type="OrthoDB" id="9794826at2"/>
<comment type="similarity">
    <text evidence="1">Belongs to the leucine-binding protein family.</text>
</comment>
<gene>
    <name evidence="5" type="ORF">EZ313_16495</name>
</gene>
<feature type="signal peptide" evidence="3">
    <location>
        <begin position="1"/>
        <end position="28"/>
    </location>
</feature>
<accession>A0A4Z0BWV6</accession>
<dbReference type="Pfam" id="PF13458">
    <property type="entry name" value="Peripla_BP_6"/>
    <property type="match status" value="1"/>
</dbReference>
<keyword evidence="6" id="KW-1185">Reference proteome</keyword>
<dbReference type="Gene3D" id="3.40.50.2300">
    <property type="match status" value="2"/>
</dbReference>
<dbReference type="InterPro" id="IPR028081">
    <property type="entry name" value="Leu-bd"/>
</dbReference>
<dbReference type="Proteomes" id="UP000298180">
    <property type="component" value="Unassembled WGS sequence"/>
</dbReference>
<dbReference type="InterPro" id="IPR051010">
    <property type="entry name" value="BCAA_transport"/>
</dbReference>
<sequence>MSQTLKSVSRLRRLAAASLVLAAASASAAEDLKVGTVLSFSQVMGVYGNAILDGMNLAIEEAGGQVAGRKIVIVKEDDKNDPKVALQLVRRYIKDDKVNFLVGPVASHVAAAIRDEVHNSKTFLLIANAGNDELTRELCSPYVVRTSFSNWQWNYPMGEYAAANLGKRAAIVASNYVAGKQMGGAFADGFKKGGGTIVDEQWPAMGTADFASVMTKLRGMNDKLDVVWSFIPGSGTVNFINQYAQAKLKPQQVGPQSNADEFFFDALKDSAVGVIGSGQYVQSMNTPRNQAFVAAYKKKYNRLPTAVDVGGYDSMRLIIDAVKRLNGNTSDKKAVRQAMVAAEIDSPRGYFKIDAKDGNVVQNIYITKVVKRQDGSYGHEVLKTADKVRDPDTSCKLNWD</sequence>
<dbReference type="PANTHER" id="PTHR30483:SF6">
    <property type="entry name" value="PERIPLASMIC BINDING PROTEIN OF ABC TRANSPORTER FOR NATURAL AMINO ACIDS"/>
    <property type="match status" value="1"/>
</dbReference>
<evidence type="ECO:0000256" key="2">
    <source>
        <dbReference type="ARBA" id="ARBA00022729"/>
    </source>
</evidence>
<feature type="domain" description="Leucine-binding protein" evidence="4">
    <location>
        <begin position="32"/>
        <end position="371"/>
    </location>
</feature>
<evidence type="ECO:0000313" key="6">
    <source>
        <dbReference type="Proteomes" id="UP000298180"/>
    </source>
</evidence>
<comment type="caution">
    <text evidence="5">The sequence shown here is derived from an EMBL/GenBank/DDBJ whole genome shotgun (WGS) entry which is preliminary data.</text>
</comment>
<dbReference type="EMBL" id="SMLM01000002">
    <property type="protein sequence ID" value="TFZ02840.1"/>
    <property type="molecule type" value="Genomic_DNA"/>
</dbReference>
<name>A0A4Z0BWV6_9BURK</name>
<organism evidence="5 6">
    <name type="scientific">Ramlibacter henchirensis</name>
    <dbReference type="NCBI Taxonomy" id="204072"/>
    <lineage>
        <taxon>Bacteria</taxon>
        <taxon>Pseudomonadati</taxon>
        <taxon>Pseudomonadota</taxon>
        <taxon>Betaproteobacteria</taxon>
        <taxon>Burkholderiales</taxon>
        <taxon>Comamonadaceae</taxon>
        <taxon>Ramlibacter</taxon>
    </lineage>
</organism>
<evidence type="ECO:0000313" key="5">
    <source>
        <dbReference type="EMBL" id="TFZ02840.1"/>
    </source>
</evidence>
<dbReference type="SUPFAM" id="SSF53822">
    <property type="entry name" value="Periplasmic binding protein-like I"/>
    <property type="match status" value="1"/>
</dbReference>
<dbReference type="AlphaFoldDB" id="A0A4Z0BWV6"/>
<dbReference type="InterPro" id="IPR028082">
    <property type="entry name" value="Peripla_BP_I"/>
</dbReference>
<dbReference type="PANTHER" id="PTHR30483">
    <property type="entry name" value="LEUCINE-SPECIFIC-BINDING PROTEIN"/>
    <property type="match status" value="1"/>
</dbReference>
<protein>
    <recommendedName>
        <fullName evidence="4">Leucine-binding protein domain-containing protein</fullName>
    </recommendedName>
</protein>
<reference evidence="5 6" key="1">
    <citation type="submission" date="2019-03" db="EMBL/GenBank/DDBJ databases">
        <title>Ramlibacter henchirensis DSM 14656, whole genome shotgun sequence.</title>
        <authorList>
            <person name="Zhang X."/>
            <person name="Feng G."/>
            <person name="Zhu H."/>
        </authorList>
    </citation>
    <scope>NUCLEOTIDE SEQUENCE [LARGE SCALE GENOMIC DNA]</scope>
    <source>
        <strain evidence="5 6">DSM 14656</strain>
    </source>
</reference>
<dbReference type="CDD" id="cd20014">
    <property type="entry name" value="PBP1_RPA0668_benzoate-like"/>
    <property type="match status" value="1"/>
</dbReference>
<keyword evidence="2 3" id="KW-0732">Signal</keyword>
<evidence type="ECO:0000259" key="4">
    <source>
        <dbReference type="Pfam" id="PF13458"/>
    </source>
</evidence>
<evidence type="ECO:0000256" key="1">
    <source>
        <dbReference type="ARBA" id="ARBA00010062"/>
    </source>
</evidence>
<proteinExistence type="inferred from homology"/>
<dbReference type="RefSeq" id="WP_135264364.1">
    <property type="nucleotide sequence ID" value="NZ_SMLM01000002.1"/>
</dbReference>